<dbReference type="InterPro" id="IPR015422">
    <property type="entry name" value="PyrdxlP-dep_Trfase_small"/>
</dbReference>
<dbReference type="Proteomes" id="UP001206312">
    <property type="component" value="Unassembled WGS sequence"/>
</dbReference>
<comment type="caution">
    <text evidence="3">The sequence shown here is derived from an EMBL/GenBank/DDBJ whole genome shotgun (WGS) entry which is preliminary data.</text>
</comment>
<dbReference type="RefSeq" id="WP_252742225.1">
    <property type="nucleotide sequence ID" value="NZ_JAMXIB010000014.1"/>
</dbReference>
<dbReference type="Pfam" id="PF00266">
    <property type="entry name" value="Aminotran_5"/>
    <property type="match status" value="1"/>
</dbReference>
<name>A0ABT1B0M6_9FLAO</name>
<evidence type="ECO:0000259" key="2">
    <source>
        <dbReference type="Pfam" id="PF00266"/>
    </source>
</evidence>
<accession>A0ABT1B0M6</accession>
<dbReference type="PANTHER" id="PTHR43586:SF21">
    <property type="entry name" value="PYRIDOXAL PHOSPHATE (PLP)-DEPENDENT ASPARTATE AMINOTRANSFERASE SUPERFAMILY"/>
    <property type="match status" value="1"/>
</dbReference>
<feature type="domain" description="Aminotransferase class V" evidence="2">
    <location>
        <begin position="31"/>
        <end position="406"/>
    </location>
</feature>
<keyword evidence="3" id="KW-0808">Transferase</keyword>
<protein>
    <submittedName>
        <fullName evidence="3">Aminotransferase class V-fold PLP-dependent enzyme</fullName>
    </submittedName>
</protein>
<dbReference type="GO" id="GO:0008483">
    <property type="term" value="F:transaminase activity"/>
    <property type="evidence" value="ECO:0007669"/>
    <property type="project" value="UniProtKB-KW"/>
</dbReference>
<dbReference type="EMBL" id="JAMXIB010000014">
    <property type="protein sequence ID" value="MCO5725854.1"/>
    <property type="molecule type" value="Genomic_DNA"/>
</dbReference>
<proteinExistence type="predicted"/>
<keyword evidence="3" id="KW-0032">Aminotransferase</keyword>
<keyword evidence="1" id="KW-0663">Pyridoxal phosphate</keyword>
<dbReference type="PANTHER" id="PTHR43586">
    <property type="entry name" value="CYSTEINE DESULFURASE"/>
    <property type="match status" value="1"/>
</dbReference>
<evidence type="ECO:0000313" key="3">
    <source>
        <dbReference type="EMBL" id="MCO5725854.1"/>
    </source>
</evidence>
<reference evidence="3 4" key="1">
    <citation type="submission" date="2022-06" db="EMBL/GenBank/DDBJ databases">
        <authorList>
            <person name="Xuan X."/>
        </authorList>
    </citation>
    <scope>NUCLEOTIDE SEQUENCE [LARGE SCALE GENOMIC DNA]</scope>
    <source>
        <strain evidence="3 4">2V75</strain>
    </source>
</reference>
<dbReference type="Gene3D" id="3.90.1150.10">
    <property type="entry name" value="Aspartate Aminotransferase, domain 1"/>
    <property type="match status" value="1"/>
</dbReference>
<organism evidence="3 4">
    <name type="scientific">Robiginitalea marina</name>
    <dbReference type="NCBI Taxonomy" id="2954105"/>
    <lineage>
        <taxon>Bacteria</taxon>
        <taxon>Pseudomonadati</taxon>
        <taxon>Bacteroidota</taxon>
        <taxon>Flavobacteriia</taxon>
        <taxon>Flavobacteriales</taxon>
        <taxon>Flavobacteriaceae</taxon>
        <taxon>Robiginitalea</taxon>
    </lineage>
</organism>
<dbReference type="SUPFAM" id="SSF53383">
    <property type="entry name" value="PLP-dependent transferases"/>
    <property type="match status" value="1"/>
</dbReference>
<dbReference type="InterPro" id="IPR015424">
    <property type="entry name" value="PyrdxlP-dep_Trfase"/>
</dbReference>
<keyword evidence="4" id="KW-1185">Reference proteome</keyword>
<dbReference type="InterPro" id="IPR000192">
    <property type="entry name" value="Aminotrans_V_dom"/>
</dbReference>
<evidence type="ECO:0000313" key="4">
    <source>
        <dbReference type="Proteomes" id="UP001206312"/>
    </source>
</evidence>
<dbReference type="Gene3D" id="3.40.640.10">
    <property type="entry name" value="Type I PLP-dependent aspartate aminotransferase-like (Major domain)"/>
    <property type="match status" value="1"/>
</dbReference>
<dbReference type="InterPro" id="IPR015421">
    <property type="entry name" value="PyrdxlP-dep_Trfase_major"/>
</dbReference>
<sequence length="415" mass="46369">MKNTVAVKPDLDFIRSQFPAFSEPSLRGWAFFENAGGSYPCRQVITRLTDYYTQNKVQPYYPYPASEKAGALMDESYRRISEYLNVEAAEVHFGPSTTQNVYVLAQAMRPMWDEGDEIIVSCQDHEANAGAWRRLSKTGMRVVEWHVDRETGVLSPDTLKGLFSDKTRMVAYPHCSNVIGHVNPVKEITAMAHAHGALSVVDGVGWAPHGFPDLKDLGVDIYMFSSYKTFGPHLGVLYVKDALARKMENQSHFFKEGVTRSMLTPAGPDHAQIGSAAGMAEYFDAVYAHHFAKTATPAQRNQALCGLFRAHETALLAPLLDFLRSRDDVRIIGPDTLEDRAPIVSILPKRKGVREVYDALTAHRLMLGYGNFYAHRPLMDMGLATDPGVIRISFVHYTRQEEIDQLLEGLKNALA</sequence>
<gene>
    <name evidence="3" type="ORF">NG653_13380</name>
</gene>
<evidence type="ECO:0000256" key="1">
    <source>
        <dbReference type="ARBA" id="ARBA00022898"/>
    </source>
</evidence>